<dbReference type="AlphaFoldDB" id="A0A0Q9X6F5"/>
<dbReference type="GO" id="GO:0005705">
    <property type="term" value="C:polytene chromosome interband"/>
    <property type="evidence" value="ECO:0007669"/>
    <property type="project" value="EnsemblMetazoa"/>
</dbReference>
<reference evidence="1 2" key="1">
    <citation type="journal article" date="2007" name="Nature">
        <title>Evolution of genes and genomes on the Drosophila phylogeny.</title>
        <authorList>
            <consortium name="Drosophila 12 Genomes Consortium"/>
            <person name="Clark A.G."/>
            <person name="Eisen M.B."/>
            <person name="Smith D.R."/>
            <person name="Bergman C.M."/>
            <person name="Oliver B."/>
            <person name="Markow T.A."/>
            <person name="Kaufman T.C."/>
            <person name="Kellis M."/>
            <person name="Gelbart W."/>
            <person name="Iyer V.N."/>
            <person name="Pollard D.A."/>
            <person name="Sackton T.B."/>
            <person name="Larracuente A.M."/>
            <person name="Singh N.D."/>
            <person name="Abad J.P."/>
            <person name="Abt D.N."/>
            <person name="Adryan B."/>
            <person name="Aguade M."/>
            <person name="Akashi H."/>
            <person name="Anderson W.W."/>
            <person name="Aquadro C.F."/>
            <person name="Ardell D.H."/>
            <person name="Arguello R."/>
            <person name="Artieri C.G."/>
            <person name="Barbash D.A."/>
            <person name="Barker D."/>
            <person name="Barsanti P."/>
            <person name="Batterham P."/>
            <person name="Batzoglou S."/>
            <person name="Begun D."/>
            <person name="Bhutkar A."/>
            <person name="Blanco E."/>
            <person name="Bosak S.A."/>
            <person name="Bradley R.K."/>
            <person name="Brand A.D."/>
            <person name="Brent M.R."/>
            <person name="Brooks A.N."/>
            <person name="Brown R.H."/>
            <person name="Butlin R.K."/>
            <person name="Caggese C."/>
            <person name="Calvi B.R."/>
            <person name="Bernardo de Carvalho A."/>
            <person name="Caspi A."/>
            <person name="Castrezana S."/>
            <person name="Celniker S.E."/>
            <person name="Chang J.L."/>
            <person name="Chapple C."/>
            <person name="Chatterji S."/>
            <person name="Chinwalla A."/>
            <person name="Civetta A."/>
            <person name="Clifton S.W."/>
            <person name="Comeron J.M."/>
            <person name="Costello J.C."/>
            <person name="Coyne J.A."/>
            <person name="Daub J."/>
            <person name="David R.G."/>
            <person name="Delcher A.L."/>
            <person name="Delehaunty K."/>
            <person name="Do C.B."/>
            <person name="Ebling H."/>
            <person name="Edwards K."/>
            <person name="Eickbush T."/>
            <person name="Evans J.D."/>
            <person name="Filipski A."/>
            <person name="Findeiss S."/>
            <person name="Freyhult E."/>
            <person name="Fulton L."/>
            <person name="Fulton R."/>
            <person name="Garcia A.C."/>
            <person name="Gardiner A."/>
            <person name="Garfield D.A."/>
            <person name="Garvin B.E."/>
            <person name="Gibson G."/>
            <person name="Gilbert D."/>
            <person name="Gnerre S."/>
            <person name="Godfrey J."/>
            <person name="Good R."/>
            <person name="Gotea V."/>
            <person name="Gravely B."/>
            <person name="Greenberg A.J."/>
            <person name="Griffiths-Jones S."/>
            <person name="Gross S."/>
            <person name="Guigo R."/>
            <person name="Gustafson E.A."/>
            <person name="Haerty W."/>
            <person name="Hahn M.W."/>
            <person name="Halligan D.L."/>
            <person name="Halpern A.L."/>
            <person name="Halter G.M."/>
            <person name="Han M.V."/>
            <person name="Heger A."/>
            <person name="Hillier L."/>
            <person name="Hinrichs A.S."/>
            <person name="Holmes I."/>
            <person name="Hoskins R.A."/>
            <person name="Hubisz M.J."/>
            <person name="Hultmark D."/>
            <person name="Huntley M.A."/>
            <person name="Jaffe D.B."/>
            <person name="Jagadeeshan S."/>
            <person name="Jeck W.R."/>
            <person name="Johnson J."/>
            <person name="Jones C.D."/>
            <person name="Jordan W.C."/>
            <person name="Karpen G.H."/>
            <person name="Kataoka E."/>
            <person name="Keightley P.D."/>
            <person name="Kheradpour P."/>
            <person name="Kirkness E.F."/>
            <person name="Koerich L.B."/>
            <person name="Kristiansen K."/>
            <person name="Kudrna D."/>
            <person name="Kulathinal R.J."/>
            <person name="Kumar S."/>
            <person name="Kwok R."/>
            <person name="Lander E."/>
            <person name="Langley C.H."/>
            <person name="Lapoint R."/>
            <person name="Lazzaro B.P."/>
            <person name="Lee S.J."/>
            <person name="Levesque L."/>
            <person name="Li R."/>
            <person name="Lin C.F."/>
            <person name="Lin M.F."/>
            <person name="Lindblad-Toh K."/>
            <person name="Llopart A."/>
            <person name="Long M."/>
            <person name="Low L."/>
            <person name="Lozovsky E."/>
            <person name="Lu J."/>
            <person name="Luo M."/>
            <person name="Machado C.A."/>
            <person name="Makalowski W."/>
            <person name="Marzo M."/>
            <person name="Matsuda M."/>
            <person name="Matzkin L."/>
            <person name="McAllister B."/>
            <person name="McBride C.S."/>
            <person name="McKernan B."/>
            <person name="McKernan K."/>
            <person name="Mendez-Lago M."/>
            <person name="Minx P."/>
            <person name="Mollenhauer M.U."/>
            <person name="Montooth K."/>
            <person name="Mount S.M."/>
            <person name="Mu X."/>
            <person name="Myers E."/>
            <person name="Negre B."/>
            <person name="Newfeld S."/>
            <person name="Nielsen R."/>
            <person name="Noor M.A."/>
            <person name="O'Grady P."/>
            <person name="Pachter L."/>
            <person name="Papaceit M."/>
            <person name="Parisi M.J."/>
            <person name="Parisi M."/>
            <person name="Parts L."/>
            <person name="Pedersen J.S."/>
            <person name="Pesole G."/>
            <person name="Phillippy A.M."/>
            <person name="Ponting C.P."/>
            <person name="Pop M."/>
            <person name="Porcelli D."/>
            <person name="Powell J.R."/>
            <person name="Prohaska S."/>
            <person name="Pruitt K."/>
            <person name="Puig M."/>
            <person name="Quesneville H."/>
            <person name="Ram K.R."/>
            <person name="Rand D."/>
            <person name="Rasmussen M.D."/>
            <person name="Reed L.K."/>
            <person name="Reenan R."/>
            <person name="Reily A."/>
            <person name="Remington K.A."/>
            <person name="Rieger T.T."/>
            <person name="Ritchie M.G."/>
            <person name="Robin C."/>
            <person name="Rogers Y.H."/>
            <person name="Rohde C."/>
            <person name="Rozas J."/>
            <person name="Rubenfield M.J."/>
            <person name="Ruiz A."/>
            <person name="Russo S."/>
            <person name="Salzberg S.L."/>
            <person name="Sanchez-Gracia A."/>
            <person name="Saranga D.J."/>
            <person name="Sato H."/>
            <person name="Schaeffer S.W."/>
            <person name="Schatz M.C."/>
            <person name="Schlenke T."/>
            <person name="Schwartz R."/>
            <person name="Segarra C."/>
            <person name="Singh R.S."/>
            <person name="Sirot L."/>
            <person name="Sirota M."/>
            <person name="Sisneros N.B."/>
            <person name="Smith C.D."/>
            <person name="Smith T.F."/>
            <person name="Spieth J."/>
            <person name="Stage D.E."/>
            <person name="Stark A."/>
            <person name="Stephan W."/>
            <person name="Strausberg R.L."/>
            <person name="Strempel S."/>
            <person name="Sturgill D."/>
            <person name="Sutton G."/>
            <person name="Sutton G.G."/>
            <person name="Tao W."/>
            <person name="Teichmann S."/>
            <person name="Tobari Y.N."/>
            <person name="Tomimura Y."/>
            <person name="Tsolas J.M."/>
            <person name="Valente V.L."/>
            <person name="Venter E."/>
            <person name="Venter J.C."/>
            <person name="Vicario S."/>
            <person name="Vieira F.G."/>
            <person name="Vilella A.J."/>
            <person name="Villasante A."/>
            <person name="Walenz B."/>
            <person name="Wang J."/>
            <person name="Wasserman M."/>
            <person name="Watts T."/>
            <person name="Wilson D."/>
            <person name="Wilson R.K."/>
            <person name="Wing R.A."/>
            <person name="Wolfner M.F."/>
            <person name="Wong A."/>
            <person name="Wong G.K."/>
            <person name="Wu C.I."/>
            <person name="Wu G."/>
            <person name="Yamamoto D."/>
            <person name="Yang H.P."/>
            <person name="Yang S.P."/>
            <person name="Yorke J.A."/>
            <person name="Yoshida K."/>
            <person name="Zdobnov E."/>
            <person name="Zhang P."/>
            <person name="Zhang Y."/>
            <person name="Zimin A.V."/>
            <person name="Baldwin J."/>
            <person name="Abdouelleil A."/>
            <person name="Abdulkadir J."/>
            <person name="Abebe A."/>
            <person name="Abera B."/>
            <person name="Abreu J."/>
            <person name="Acer S.C."/>
            <person name="Aftuck L."/>
            <person name="Alexander A."/>
            <person name="An P."/>
            <person name="Anderson E."/>
            <person name="Anderson S."/>
            <person name="Arachi H."/>
            <person name="Azer M."/>
            <person name="Bachantsang P."/>
            <person name="Barry A."/>
            <person name="Bayul T."/>
            <person name="Berlin A."/>
            <person name="Bessette D."/>
            <person name="Bloom T."/>
            <person name="Blye J."/>
            <person name="Boguslavskiy L."/>
            <person name="Bonnet C."/>
            <person name="Boukhgalter B."/>
            <person name="Bourzgui I."/>
            <person name="Brown A."/>
            <person name="Cahill P."/>
            <person name="Channer S."/>
            <person name="Cheshatsang Y."/>
            <person name="Chuda L."/>
            <person name="Citroen M."/>
            <person name="Collymore A."/>
            <person name="Cooke P."/>
            <person name="Costello M."/>
            <person name="D'Aco K."/>
            <person name="Daza R."/>
            <person name="De Haan G."/>
            <person name="DeGray S."/>
            <person name="DeMaso C."/>
            <person name="Dhargay N."/>
            <person name="Dooley K."/>
            <person name="Dooley E."/>
            <person name="Doricent M."/>
            <person name="Dorje P."/>
            <person name="Dorjee K."/>
            <person name="Dupes A."/>
            <person name="Elong R."/>
            <person name="Falk J."/>
            <person name="Farina A."/>
            <person name="Faro S."/>
            <person name="Ferguson D."/>
            <person name="Fisher S."/>
            <person name="Foley C.D."/>
            <person name="Franke A."/>
            <person name="Friedrich D."/>
            <person name="Gadbois L."/>
            <person name="Gearin G."/>
            <person name="Gearin C.R."/>
            <person name="Giannoukos G."/>
            <person name="Goode T."/>
            <person name="Graham J."/>
            <person name="Grandbois E."/>
            <person name="Grewal S."/>
            <person name="Gyaltsen K."/>
            <person name="Hafez N."/>
            <person name="Hagos B."/>
            <person name="Hall J."/>
            <person name="Henson C."/>
            <person name="Hollinger A."/>
            <person name="Honan T."/>
            <person name="Huard M.D."/>
            <person name="Hughes L."/>
            <person name="Hurhula B."/>
            <person name="Husby M.E."/>
            <person name="Kamat A."/>
            <person name="Kanga B."/>
            <person name="Kashin S."/>
            <person name="Khazanovich D."/>
            <person name="Kisner P."/>
            <person name="Lance K."/>
            <person name="Lara M."/>
            <person name="Lee W."/>
            <person name="Lennon N."/>
            <person name="Letendre F."/>
            <person name="LeVine R."/>
            <person name="Lipovsky A."/>
            <person name="Liu X."/>
            <person name="Liu J."/>
            <person name="Liu S."/>
            <person name="Lokyitsang T."/>
            <person name="Lokyitsang Y."/>
            <person name="Lubonja R."/>
            <person name="Lui A."/>
            <person name="MacDonald P."/>
            <person name="Magnisalis V."/>
            <person name="Maru K."/>
            <person name="Matthews C."/>
            <person name="McCusker W."/>
            <person name="McDonough S."/>
            <person name="Mehta T."/>
            <person name="Meldrim J."/>
            <person name="Meneus L."/>
            <person name="Mihai O."/>
            <person name="Mihalev A."/>
            <person name="Mihova T."/>
            <person name="Mittelman R."/>
            <person name="Mlenga V."/>
            <person name="Montmayeur A."/>
            <person name="Mulrain L."/>
            <person name="Navidi A."/>
            <person name="Naylor J."/>
            <person name="Negash T."/>
            <person name="Nguyen T."/>
            <person name="Nguyen N."/>
            <person name="Nicol R."/>
            <person name="Norbu C."/>
            <person name="Norbu N."/>
            <person name="Novod N."/>
            <person name="O'Neill B."/>
            <person name="Osman S."/>
            <person name="Markiewicz E."/>
            <person name="Oyono O.L."/>
            <person name="Patti C."/>
            <person name="Phunkhang P."/>
            <person name="Pierre F."/>
            <person name="Priest M."/>
            <person name="Raghuraman S."/>
            <person name="Rege F."/>
            <person name="Reyes R."/>
            <person name="Rise C."/>
            <person name="Rogov P."/>
            <person name="Ross K."/>
            <person name="Ryan E."/>
            <person name="Settipalli S."/>
            <person name="Shea T."/>
            <person name="Sherpa N."/>
            <person name="Shi L."/>
            <person name="Shih D."/>
            <person name="Sparrow T."/>
            <person name="Spaulding J."/>
            <person name="Stalker J."/>
            <person name="Stange-Thomann N."/>
            <person name="Stavropoulos S."/>
            <person name="Stone C."/>
            <person name="Strader C."/>
            <person name="Tesfaye S."/>
            <person name="Thomson T."/>
            <person name="Thoulutsang Y."/>
            <person name="Thoulutsang D."/>
            <person name="Topham K."/>
            <person name="Topping I."/>
            <person name="Tsamla T."/>
            <person name="Vassiliev H."/>
            <person name="Vo A."/>
            <person name="Wangchuk T."/>
            <person name="Wangdi T."/>
            <person name="Weiand M."/>
            <person name="Wilkinson J."/>
            <person name="Wilson A."/>
            <person name="Yadav S."/>
            <person name="Young G."/>
            <person name="Yu Q."/>
            <person name="Zembek L."/>
            <person name="Zhong D."/>
            <person name="Zimmer A."/>
            <person name="Zwirko Z."/>
            <person name="Jaffe D.B."/>
            <person name="Alvarez P."/>
            <person name="Brockman W."/>
            <person name="Butler J."/>
            <person name="Chin C."/>
            <person name="Gnerre S."/>
            <person name="Grabherr M."/>
            <person name="Kleber M."/>
            <person name="Mauceli E."/>
            <person name="MacCallum I."/>
        </authorList>
    </citation>
    <scope>NUCLEOTIDE SEQUENCE [LARGE SCALE GENOMIC DNA]</scope>
    <source>
        <strain evidence="2">Tucson 14030-0811.24</strain>
    </source>
</reference>
<name>A0A0Q9X6F5_DROWI</name>
<dbReference type="EMBL" id="CH964251">
    <property type="protein sequence ID" value="KRF99767.1"/>
    <property type="molecule type" value="Genomic_DNA"/>
</dbReference>
<evidence type="ECO:0000313" key="1">
    <source>
        <dbReference type="EMBL" id="KRF99767.1"/>
    </source>
</evidence>
<sequence length="176" mass="20683">MTSELDNKANPPIYCDYFKLQLIEELALEKDYRELHYGKVAVIGRFSSETEVICLENVLIEHMPREYRLSTGTISVLLLDFHYDKVYGEPLTHRNLCILRGEVLLFNLEKPTSPKLSTRFIHETLSKLNVAQQIEFLENIHRTYKPAINVWYAKRIELASELIQRKLELRMLDSNQ</sequence>
<dbReference type="KEGG" id="dwi:26530157"/>
<evidence type="ECO:0000313" key="2">
    <source>
        <dbReference type="Proteomes" id="UP000007798"/>
    </source>
</evidence>
<protein>
    <submittedName>
        <fullName evidence="1">Uncharacterized protein</fullName>
    </submittedName>
</protein>
<dbReference type="STRING" id="7260.A0A0Q9X6F5"/>
<dbReference type="InParanoid" id="A0A0Q9X6F5"/>
<proteinExistence type="predicted"/>
<dbReference type="FunCoup" id="A0A0Q9X6F5">
    <property type="interactions" value="23"/>
</dbReference>
<accession>A0A0Q9X6F5</accession>
<dbReference type="GO" id="GO:0043047">
    <property type="term" value="F:single-stranded telomeric DNA binding"/>
    <property type="evidence" value="ECO:0007669"/>
    <property type="project" value="EnsemblMetazoa"/>
</dbReference>
<gene>
    <name evidence="1" type="primary">Dwil\GK28155</name>
    <name evidence="1" type="ORF">Dwil_GK28155</name>
</gene>
<dbReference type="OrthoDB" id="8054762at2759"/>
<organism evidence="1 2">
    <name type="scientific">Drosophila willistoni</name>
    <name type="common">Fruit fly</name>
    <dbReference type="NCBI Taxonomy" id="7260"/>
    <lineage>
        <taxon>Eukaryota</taxon>
        <taxon>Metazoa</taxon>
        <taxon>Ecdysozoa</taxon>
        <taxon>Arthropoda</taxon>
        <taxon>Hexapoda</taxon>
        <taxon>Insecta</taxon>
        <taxon>Pterygota</taxon>
        <taxon>Neoptera</taxon>
        <taxon>Endopterygota</taxon>
        <taxon>Diptera</taxon>
        <taxon>Brachycera</taxon>
        <taxon>Muscomorpha</taxon>
        <taxon>Ephydroidea</taxon>
        <taxon>Drosophilidae</taxon>
        <taxon>Drosophila</taxon>
        <taxon>Sophophora</taxon>
    </lineage>
</organism>
<dbReference type="GO" id="GO:0000782">
    <property type="term" value="C:telomere cap complex"/>
    <property type="evidence" value="ECO:0007669"/>
    <property type="project" value="EnsemblMetazoa"/>
</dbReference>
<dbReference type="GO" id="GO:0031848">
    <property type="term" value="P:protection from non-homologous end joining at telomere"/>
    <property type="evidence" value="ECO:0007669"/>
    <property type="project" value="EnsemblMetazoa"/>
</dbReference>
<keyword evidence="2" id="KW-1185">Reference proteome</keyword>
<dbReference type="Proteomes" id="UP000007798">
    <property type="component" value="Unassembled WGS sequence"/>
</dbReference>